<evidence type="ECO:0000313" key="3">
    <source>
        <dbReference type="EnsemblMetazoa" id="AATE005490-PA.1"/>
    </source>
</evidence>
<dbReference type="OrthoDB" id="7746001at2759"/>
<proteinExistence type="predicted"/>
<protein>
    <submittedName>
        <fullName evidence="3">Uncharacterized protein</fullName>
    </submittedName>
</protein>
<feature type="compositionally biased region" description="Low complexity" evidence="1">
    <location>
        <begin position="134"/>
        <end position="155"/>
    </location>
</feature>
<keyword evidence="2" id="KW-0812">Transmembrane</keyword>
<dbReference type="AlphaFoldDB" id="A0A182IU17"/>
<feature type="region of interest" description="Disordered" evidence="1">
    <location>
        <begin position="1"/>
        <end position="24"/>
    </location>
</feature>
<reference evidence="4" key="1">
    <citation type="submission" date="2021-09" db="EMBL/GenBank/DDBJ databases">
        <authorList>
            <consortium name="Infravec"/>
            <person name="Campbell I L."/>
            <person name="Maslen G."/>
            <person name="Yates A."/>
        </authorList>
    </citation>
    <scope>NUCLEOTIDE SEQUENCE [LARGE SCALE GENOMIC DNA]</scope>
    <source>
        <strain evidence="4">Infravec2 EBRE</strain>
    </source>
</reference>
<keyword evidence="2" id="KW-0472">Membrane</keyword>
<accession>A0A182IU17</accession>
<evidence type="ECO:0000313" key="4">
    <source>
        <dbReference type="Proteomes" id="UP000075880"/>
    </source>
</evidence>
<feature type="region of interest" description="Disordered" evidence="1">
    <location>
        <begin position="101"/>
        <end position="120"/>
    </location>
</feature>
<feature type="compositionally biased region" description="Basic and acidic residues" evidence="1">
    <location>
        <begin position="165"/>
        <end position="184"/>
    </location>
</feature>
<dbReference type="EnsemblMetazoa" id="AATE005490-RA">
    <property type="protein sequence ID" value="AATE005490-PA.1"/>
    <property type="gene ID" value="AATE005490"/>
</dbReference>
<sequence length="237" mass="25381">MVTIRNDIESNGMANRSPDGTGTALTGVDGVKNVNHLANGSRRSTMVDLKSKTFNRKCVGFLALIVCVGVCFGVGMLFLYGHLVDRLNESAIAGTMWHDKNGNPVKPVPSPGNDTPATTVDSISTFTSTEAHSTPRTVSSTTPSARTSTIASTSTMYPVVYSTTDKPDDGFDLDSKQIPRKDGDETTSPKIDLQIGDRNRDQYDDEDDDVGSGDGSGNGSDNEYENDQPYDGSGRRN</sequence>
<dbReference type="Proteomes" id="UP000075880">
    <property type="component" value="Unassembled WGS sequence"/>
</dbReference>
<dbReference type="EnsemblMetazoa" id="ENSAATROPT005027">
    <property type="protein sequence ID" value="ENSAATROPP004752"/>
    <property type="gene ID" value="ENSAATROPG004005"/>
</dbReference>
<evidence type="ECO:0000256" key="1">
    <source>
        <dbReference type="SAM" id="MobiDB-lite"/>
    </source>
</evidence>
<keyword evidence="4" id="KW-1185">Reference proteome</keyword>
<feature type="transmembrane region" description="Helical" evidence="2">
    <location>
        <begin position="59"/>
        <end position="80"/>
    </location>
</feature>
<feature type="compositionally biased region" description="Polar residues" evidence="1">
    <location>
        <begin position="12"/>
        <end position="24"/>
    </location>
</feature>
<keyword evidence="2" id="KW-1133">Transmembrane helix</keyword>
<organism evidence="3">
    <name type="scientific">Anopheles atroparvus</name>
    <name type="common">European mosquito</name>
    <dbReference type="NCBI Taxonomy" id="41427"/>
    <lineage>
        <taxon>Eukaryota</taxon>
        <taxon>Metazoa</taxon>
        <taxon>Ecdysozoa</taxon>
        <taxon>Arthropoda</taxon>
        <taxon>Hexapoda</taxon>
        <taxon>Insecta</taxon>
        <taxon>Pterygota</taxon>
        <taxon>Neoptera</taxon>
        <taxon>Endopterygota</taxon>
        <taxon>Diptera</taxon>
        <taxon>Nematocera</taxon>
        <taxon>Culicoidea</taxon>
        <taxon>Culicidae</taxon>
        <taxon>Anophelinae</taxon>
        <taxon>Anopheles</taxon>
    </lineage>
</organism>
<reference evidence="3" key="2">
    <citation type="submission" date="2022-08" db="UniProtKB">
        <authorList>
            <consortium name="EnsemblMetazoa"/>
        </authorList>
    </citation>
    <scope>IDENTIFICATION</scope>
    <source>
        <strain evidence="3">EBRO</strain>
    </source>
</reference>
<name>A0A182IU17_ANOAO</name>
<feature type="region of interest" description="Disordered" evidence="1">
    <location>
        <begin position="126"/>
        <end position="237"/>
    </location>
</feature>
<dbReference type="VEuPathDB" id="VectorBase:AATE005490"/>
<evidence type="ECO:0000256" key="2">
    <source>
        <dbReference type="SAM" id="Phobius"/>
    </source>
</evidence>